<keyword evidence="2" id="KW-1185">Reference proteome</keyword>
<dbReference type="Proteomes" id="UP000321413">
    <property type="component" value="Unassembled WGS sequence"/>
</dbReference>
<evidence type="ECO:0000313" key="1">
    <source>
        <dbReference type="EMBL" id="TXF98100.1"/>
    </source>
</evidence>
<evidence type="ECO:0000313" key="2">
    <source>
        <dbReference type="Proteomes" id="UP000321413"/>
    </source>
</evidence>
<accession>A0A5C7FU41</accession>
<proteinExistence type="predicted"/>
<reference evidence="1 2" key="1">
    <citation type="submission" date="2019-08" db="EMBL/GenBank/DDBJ databases">
        <title>Massilia golmudensis sp. nov., isolated from sand in the Qinghai-Tibetan Plateau.</title>
        <authorList>
            <person name="Zhang B."/>
        </authorList>
    </citation>
    <scope>NUCLEOTIDE SEQUENCE [LARGE SCALE GENOMIC DNA]</scope>
    <source>
        <strain evidence="1 2">GEM5</strain>
    </source>
</reference>
<name>A0A5C7FU41_9BURK</name>
<sequence>MKKIRTLTLEDVRRVNRDFITGQAHNVAGLSPASQKILRDSKFTRDEINRAFAIARLSTT</sequence>
<comment type="caution">
    <text evidence="1">The sequence shown here is derived from an EMBL/GenBank/DDBJ whole genome shotgun (WGS) entry which is preliminary data.</text>
</comment>
<dbReference type="AlphaFoldDB" id="A0A5C7FU41"/>
<dbReference type="RefSeq" id="WP_147935997.1">
    <property type="nucleotide sequence ID" value="NZ_VPFD01000019.1"/>
</dbReference>
<organism evidence="1 2">
    <name type="scientific">Massilia arenae</name>
    <dbReference type="NCBI Taxonomy" id="2603288"/>
    <lineage>
        <taxon>Bacteria</taxon>
        <taxon>Pseudomonadati</taxon>
        <taxon>Pseudomonadota</taxon>
        <taxon>Betaproteobacteria</taxon>
        <taxon>Burkholderiales</taxon>
        <taxon>Oxalobacteraceae</taxon>
        <taxon>Telluria group</taxon>
        <taxon>Massilia</taxon>
    </lineage>
</organism>
<gene>
    <name evidence="1" type="ORF">FVD38_17480</name>
</gene>
<dbReference type="EMBL" id="VPFD01000019">
    <property type="protein sequence ID" value="TXF98100.1"/>
    <property type="molecule type" value="Genomic_DNA"/>
</dbReference>
<protein>
    <submittedName>
        <fullName evidence="1">Uncharacterized protein</fullName>
    </submittedName>
</protein>